<proteinExistence type="predicted"/>
<sequence>MNADEKYQEELDYFTEYAQGDWVPINYIFVSASNLLGAGASLRQITEVAEGMFKDLFARNVCVGDLTAHDPGFETWQGTSGEWLERIREDVDKRGDIPDPGEFGWLHIPE</sequence>
<accession>A0A229S9H5</accession>
<evidence type="ECO:0000313" key="1">
    <source>
        <dbReference type="EMBL" id="OXM55224.1"/>
    </source>
</evidence>
<name>A0A229S9H5_9PSEU</name>
<keyword evidence="2" id="KW-1185">Reference proteome</keyword>
<dbReference type="EMBL" id="NMQT01000062">
    <property type="protein sequence ID" value="OXM55224.1"/>
    <property type="molecule type" value="Genomic_DNA"/>
</dbReference>
<reference evidence="1 2" key="1">
    <citation type="submission" date="2017-07" db="EMBL/GenBank/DDBJ databases">
        <title>Amycolatopsis thailandensis Genome sequencing and assembly.</title>
        <authorList>
            <person name="Kaur N."/>
            <person name="Mayilraj S."/>
        </authorList>
    </citation>
    <scope>NUCLEOTIDE SEQUENCE [LARGE SCALE GENOMIC DNA]</scope>
    <source>
        <strain evidence="1 2">JCM 16380</strain>
    </source>
</reference>
<gene>
    <name evidence="1" type="ORF">CFP71_18155</name>
</gene>
<comment type="caution">
    <text evidence="1">The sequence shown here is derived from an EMBL/GenBank/DDBJ whole genome shotgun (WGS) entry which is preliminary data.</text>
</comment>
<dbReference type="RefSeq" id="WP_093935054.1">
    <property type="nucleotide sequence ID" value="NZ_JBHUSO010000276.1"/>
</dbReference>
<protein>
    <submittedName>
        <fullName evidence="1">Uncharacterized protein</fullName>
    </submittedName>
</protein>
<evidence type="ECO:0000313" key="2">
    <source>
        <dbReference type="Proteomes" id="UP000215223"/>
    </source>
</evidence>
<dbReference type="Proteomes" id="UP000215223">
    <property type="component" value="Unassembled WGS sequence"/>
</dbReference>
<dbReference type="AlphaFoldDB" id="A0A229S9H5"/>
<organism evidence="1 2">
    <name type="scientific">Amycolatopsis thailandensis</name>
    <dbReference type="NCBI Taxonomy" id="589330"/>
    <lineage>
        <taxon>Bacteria</taxon>
        <taxon>Bacillati</taxon>
        <taxon>Actinomycetota</taxon>
        <taxon>Actinomycetes</taxon>
        <taxon>Pseudonocardiales</taxon>
        <taxon>Pseudonocardiaceae</taxon>
        <taxon>Amycolatopsis</taxon>
    </lineage>
</organism>
<dbReference type="OrthoDB" id="4235802at2"/>